<reference evidence="8" key="1">
    <citation type="submission" date="2015-02" db="EMBL/GenBank/DDBJ databases">
        <title>Genome sequencing for Strongylocentrotus purpuratus.</title>
        <authorList>
            <person name="Murali S."/>
            <person name="Liu Y."/>
            <person name="Vee V."/>
            <person name="English A."/>
            <person name="Wang M."/>
            <person name="Skinner E."/>
            <person name="Han Y."/>
            <person name="Muzny D.M."/>
            <person name="Worley K.C."/>
            <person name="Gibbs R.A."/>
        </authorList>
    </citation>
    <scope>NUCLEOTIDE SEQUENCE</scope>
</reference>
<dbReference type="InterPro" id="IPR013783">
    <property type="entry name" value="Ig-like_fold"/>
</dbReference>
<sequence length="323" mass="35374">MPELSVHVLLGPEASIVSVVETIPEITVTFGEEGLLTCAYERKPYAVYWKFLSDSSSIDLLVVLDQYYQVGKRSGPGYDAGRYNVTNDFSLLIHDVSVKDEGRYICEVSDFETGRVFRNYTNVTVTVKAIRPLVRVHQCGSNSPGSVNVTDNPKASCMIKTIPDQRHVQLDCFVEGAKPQVDMFWMDNTTLQDLSNGTFLTITPGKREGTVDQKLTVILQVSEFQSEDDYFTCIAEGPAVEGISSVTVGINNVKPGVPTSAIAAATDSSSVVLMVVVVVLVVLVVVVVVVIIAVLLCKKYKRPQDRTEDDRPVDIETGTLLSE</sequence>
<dbReference type="EnsemblMetazoa" id="XM_011681390">
    <property type="protein sequence ID" value="XP_011679692"/>
    <property type="gene ID" value="LOC105445625"/>
</dbReference>
<evidence type="ECO:0000256" key="4">
    <source>
        <dbReference type="ARBA" id="ARBA00023180"/>
    </source>
</evidence>
<proteinExistence type="predicted"/>
<keyword evidence="5" id="KW-0472">Membrane</keyword>
<keyword evidence="2 5" id="KW-0812">Transmembrane</keyword>
<dbReference type="InterPro" id="IPR003599">
    <property type="entry name" value="Ig_sub"/>
</dbReference>
<dbReference type="Gene3D" id="2.60.40.10">
    <property type="entry name" value="Immunoglobulins"/>
    <property type="match status" value="2"/>
</dbReference>
<dbReference type="RefSeq" id="XP_011679692.1">
    <property type="nucleotide sequence ID" value="XM_011681390.1"/>
</dbReference>
<dbReference type="AlphaFoldDB" id="A0A7M7HIG6"/>
<dbReference type="KEGG" id="spu:105445625"/>
<dbReference type="InterPro" id="IPR007110">
    <property type="entry name" value="Ig-like_dom"/>
</dbReference>
<dbReference type="PROSITE" id="PS50835">
    <property type="entry name" value="IG_LIKE"/>
    <property type="match status" value="2"/>
</dbReference>
<dbReference type="GeneID" id="105445625"/>
<dbReference type="OMA" id="TIEQCED"/>
<dbReference type="SMART" id="SM00409">
    <property type="entry name" value="IG"/>
    <property type="match status" value="2"/>
</dbReference>
<evidence type="ECO:0000256" key="2">
    <source>
        <dbReference type="ARBA" id="ARBA00022692"/>
    </source>
</evidence>
<keyword evidence="3 5" id="KW-1133">Transmembrane helix</keyword>
<feature type="transmembrane region" description="Helical" evidence="5">
    <location>
        <begin position="271"/>
        <end position="296"/>
    </location>
</feature>
<dbReference type="SMART" id="SM00406">
    <property type="entry name" value="IGv"/>
    <property type="match status" value="1"/>
</dbReference>
<dbReference type="InterPro" id="IPR036179">
    <property type="entry name" value="Ig-like_dom_sf"/>
</dbReference>
<dbReference type="SUPFAM" id="SSF48726">
    <property type="entry name" value="Immunoglobulin"/>
    <property type="match status" value="2"/>
</dbReference>
<organism evidence="7 8">
    <name type="scientific">Strongylocentrotus purpuratus</name>
    <name type="common">Purple sea urchin</name>
    <dbReference type="NCBI Taxonomy" id="7668"/>
    <lineage>
        <taxon>Eukaryota</taxon>
        <taxon>Metazoa</taxon>
        <taxon>Echinodermata</taxon>
        <taxon>Eleutherozoa</taxon>
        <taxon>Echinozoa</taxon>
        <taxon>Echinoidea</taxon>
        <taxon>Euechinoidea</taxon>
        <taxon>Echinacea</taxon>
        <taxon>Camarodonta</taxon>
        <taxon>Echinidea</taxon>
        <taxon>Strongylocentrotidae</taxon>
        <taxon>Strongylocentrotus</taxon>
    </lineage>
</organism>
<evidence type="ECO:0000256" key="1">
    <source>
        <dbReference type="ARBA" id="ARBA00004479"/>
    </source>
</evidence>
<dbReference type="InterPro" id="IPR013106">
    <property type="entry name" value="Ig_V-set"/>
</dbReference>
<reference evidence="7" key="2">
    <citation type="submission" date="2021-01" db="UniProtKB">
        <authorList>
            <consortium name="EnsemblMetazoa"/>
        </authorList>
    </citation>
    <scope>IDENTIFICATION</scope>
</reference>
<dbReference type="PANTHER" id="PTHR11973">
    <property type="entry name" value="CELL SURFACE GLYCOPROTEIN MUC18-RELATED"/>
    <property type="match status" value="1"/>
</dbReference>
<protein>
    <recommendedName>
        <fullName evidence="6">Ig-like domain-containing protein</fullName>
    </recommendedName>
</protein>
<comment type="subcellular location">
    <subcellularLocation>
        <location evidence="1">Membrane</location>
        <topology evidence="1">Single-pass type I membrane protein</topology>
    </subcellularLocation>
</comment>
<evidence type="ECO:0000256" key="3">
    <source>
        <dbReference type="ARBA" id="ARBA00022989"/>
    </source>
</evidence>
<dbReference type="GO" id="GO:0005886">
    <property type="term" value="C:plasma membrane"/>
    <property type="evidence" value="ECO:0000318"/>
    <property type="project" value="GO_Central"/>
</dbReference>
<evidence type="ECO:0000313" key="7">
    <source>
        <dbReference type="EnsemblMetazoa" id="XP_011679692"/>
    </source>
</evidence>
<dbReference type="Proteomes" id="UP000007110">
    <property type="component" value="Unassembled WGS sequence"/>
</dbReference>
<name>A0A7M7HIG6_STRPU</name>
<dbReference type="Pfam" id="PF07686">
    <property type="entry name" value="V-set"/>
    <property type="match status" value="1"/>
</dbReference>
<dbReference type="InParanoid" id="A0A7M7HIG6"/>
<accession>A0A7M7HIG6</accession>
<feature type="domain" description="Ig-like" evidence="6">
    <location>
        <begin position="12"/>
        <end position="124"/>
    </location>
</feature>
<feature type="domain" description="Ig-like" evidence="6">
    <location>
        <begin position="153"/>
        <end position="249"/>
    </location>
</feature>
<dbReference type="OrthoDB" id="10010359at2759"/>
<dbReference type="InterPro" id="IPR051116">
    <property type="entry name" value="Surface_Rcpt/Adhesion_Mol"/>
</dbReference>
<evidence type="ECO:0000313" key="8">
    <source>
        <dbReference type="Proteomes" id="UP000007110"/>
    </source>
</evidence>
<keyword evidence="4" id="KW-0325">Glycoprotein</keyword>
<keyword evidence="8" id="KW-1185">Reference proteome</keyword>
<evidence type="ECO:0000256" key="5">
    <source>
        <dbReference type="SAM" id="Phobius"/>
    </source>
</evidence>
<evidence type="ECO:0000259" key="6">
    <source>
        <dbReference type="PROSITE" id="PS50835"/>
    </source>
</evidence>
<dbReference type="PANTHER" id="PTHR11973:SF24">
    <property type="entry name" value="FIBRONECTIN TYPE-III DOMAIN-CONTAINING PROTEIN"/>
    <property type="match status" value="1"/>
</dbReference>